<protein>
    <submittedName>
        <fullName evidence="3">Uncharacterized protein LOC118281174</fullName>
    </submittedName>
</protein>
<keyword evidence="2" id="KW-1185">Reference proteome</keyword>
<reference evidence="3" key="1">
    <citation type="submission" date="2025-08" db="UniProtKB">
        <authorList>
            <consortium name="RefSeq"/>
        </authorList>
    </citation>
    <scope>IDENTIFICATION</scope>
    <source>
        <tissue evidence="3">Whole larval tissue</tissue>
    </source>
</reference>
<dbReference type="Proteomes" id="UP000829999">
    <property type="component" value="Chromosome 19"/>
</dbReference>
<gene>
    <name evidence="3" type="primary">LOC118281174</name>
</gene>
<keyword evidence="1" id="KW-0732">Signal</keyword>
<name>A0A9R0F1A4_SPOFR</name>
<dbReference type="AlphaFoldDB" id="A0A9R0F1A4"/>
<dbReference type="RefSeq" id="XP_050556952.1">
    <property type="nucleotide sequence ID" value="XM_050700995.1"/>
</dbReference>
<accession>A0A9R0F1A4</accession>
<dbReference type="GeneID" id="118281174"/>
<evidence type="ECO:0000313" key="2">
    <source>
        <dbReference type="Proteomes" id="UP000829999"/>
    </source>
</evidence>
<organism evidence="2 3">
    <name type="scientific">Spodoptera frugiperda</name>
    <name type="common">Fall armyworm</name>
    <dbReference type="NCBI Taxonomy" id="7108"/>
    <lineage>
        <taxon>Eukaryota</taxon>
        <taxon>Metazoa</taxon>
        <taxon>Ecdysozoa</taxon>
        <taxon>Arthropoda</taxon>
        <taxon>Hexapoda</taxon>
        <taxon>Insecta</taxon>
        <taxon>Pterygota</taxon>
        <taxon>Neoptera</taxon>
        <taxon>Endopterygota</taxon>
        <taxon>Lepidoptera</taxon>
        <taxon>Glossata</taxon>
        <taxon>Ditrysia</taxon>
        <taxon>Noctuoidea</taxon>
        <taxon>Noctuidae</taxon>
        <taxon>Amphipyrinae</taxon>
        <taxon>Spodoptera</taxon>
    </lineage>
</organism>
<feature type="signal peptide" evidence="1">
    <location>
        <begin position="1"/>
        <end position="22"/>
    </location>
</feature>
<proteinExistence type="predicted"/>
<feature type="chain" id="PRO_5040183510" evidence="1">
    <location>
        <begin position="23"/>
        <end position="112"/>
    </location>
</feature>
<sequence>MKDYNVLYCLIILLITLHHTQQRKTRLRTGETIKPINAGEKFNVTQFLNSIMKDAKRIELKRKLKHVKPSENFENNYDLMAGHRRFDDDEDVDELTYGLIDGVELRHPLVED</sequence>
<evidence type="ECO:0000256" key="1">
    <source>
        <dbReference type="SAM" id="SignalP"/>
    </source>
</evidence>
<evidence type="ECO:0000313" key="3">
    <source>
        <dbReference type="RefSeq" id="XP_050556952.1"/>
    </source>
</evidence>